<sequence>MVNLTIDGQVIEIAEGSTLLEAAQQAGVTIPTLCHLADLTPEGACRVCVVEVEGVRGLVTACTYPASAGLVVRTNSAVIREARKSVVELILANHPQDCLHCQRSQDCELQSLSSNLGIREIRFEGERRSYAIDDSNPFIIRDNNKCILCGRCVRVCREIQCCDTLDWTNRGFDTKVTPAFDEPMVDSSSCVFCGTCVSACPVGALTEKPMQHAGLPDKKVKTTCPFCGVGCNFDLNVKDGKVIGVTSNLSSPVNGRLTCVKGRFGIDFIHSPERLTTPLIKKNGEFVEASWDEALDLIASKFTEIKTSHGSDALAALSSARCVNEDNYLMQKFMRAAIGTNNIDHCART</sequence>
<evidence type="ECO:0000256" key="3">
    <source>
        <dbReference type="ARBA" id="ARBA00005404"/>
    </source>
</evidence>
<dbReference type="Gene3D" id="2.20.25.90">
    <property type="entry name" value="ADC-like domains"/>
    <property type="match status" value="1"/>
</dbReference>
<keyword evidence="6" id="KW-0479">Metal-binding</keyword>
<keyword evidence="10" id="KW-0408">Iron</keyword>
<comment type="cofactor">
    <cofactor evidence="1">
        <name>[4Fe-4S] cluster</name>
        <dbReference type="ChEBI" id="CHEBI:49883"/>
    </cofactor>
</comment>
<dbReference type="GO" id="GO:0051537">
    <property type="term" value="F:2 iron, 2 sulfur cluster binding"/>
    <property type="evidence" value="ECO:0007669"/>
    <property type="project" value="UniProtKB-KW"/>
</dbReference>
<evidence type="ECO:0000256" key="4">
    <source>
        <dbReference type="ARBA" id="ARBA00022485"/>
    </source>
</evidence>
<dbReference type="Gene3D" id="3.40.50.740">
    <property type="match status" value="1"/>
</dbReference>
<dbReference type="GO" id="GO:0016020">
    <property type="term" value="C:membrane"/>
    <property type="evidence" value="ECO:0007669"/>
    <property type="project" value="UniProtKB-SubCell"/>
</dbReference>
<feature type="domain" description="4Fe-4S His(Cys)3-ligated-type" evidence="18">
    <location>
        <begin position="78"/>
        <end position="117"/>
    </location>
</feature>
<dbReference type="PANTHER" id="PTHR43105:SF14">
    <property type="entry name" value="FORMATE DEHYDROGENASE H"/>
    <property type="match status" value="1"/>
</dbReference>
<dbReference type="SUPFAM" id="SSF54292">
    <property type="entry name" value="2Fe-2S ferredoxin-like"/>
    <property type="match status" value="1"/>
</dbReference>
<dbReference type="EMBL" id="FMJE01000003">
    <property type="protein sequence ID" value="SCM80766.1"/>
    <property type="molecule type" value="Genomic_DNA"/>
</dbReference>
<dbReference type="PANTHER" id="PTHR43105">
    <property type="entry name" value="RESPIRATORY NITRATE REDUCTASE"/>
    <property type="match status" value="1"/>
</dbReference>
<dbReference type="GO" id="GO:0046872">
    <property type="term" value="F:metal ion binding"/>
    <property type="evidence" value="ECO:0007669"/>
    <property type="project" value="UniProtKB-KW"/>
</dbReference>
<name>A0A212LTE6_9FIRM</name>
<dbReference type="GO" id="GO:0022904">
    <property type="term" value="P:respiratory electron transport chain"/>
    <property type="evidence" value="ECO:0007669"/>
    <property type="project" value="TreeGrafter"/>
</dbReference>
<dbReference type="AlphaFoldDB" id="A0A212LTE6"/>
<keyword evidence="8" id="KW-1278">Translocase</keyword>
<dbReference type="InterPro" id="IPR017896">
    <property type="entry name" value="4Fe4S_Fe-S-bd"/>
</dbReference>
<comment type="subcellular location">
    <subcellularLocation>
        <location evidence="2">Membrane</location>
    </subcellularLocation>
</comment>
<evidence type="ECO:0000256" key="13">
    <source>
        <dbReference type="ARBA" id="ARBA00023136"/>
    </source>
</evidence>
<comment type="similarity">
    <text evidence="3">Belongs to the complex I 75 kDa subunit family.</text>
</comment>
<comment type="cofactor">
    <cofactor evidence="14">
        <name>[2Fe-2S] cluster</name>
        <dbReference type="ChEBI" id="CHEBI:190135"/>
    </cofactor>
</comment>
<keyword evidence="9 19" id="KW-0560">Oxidoreductase</keyword>
<evidence type="ECO:0000256" key="7">
    <source>
        <dbReference type="ARBA" id="ARBA00022737"/>
    </source>
</evidence>
<keyword evidence="5" id="KW-0001">2Fe-2S</keyword>
<keyword evidence="13" id="KW-0472">Membrane</keyword>
<evidence type="ECO:0000256" key="9">
    <source>
        <dbReference type="ARBA" id="ARBA00023002"/>
    </source>
</evidence>
<dbReference type="InterPro" id="IPR001041">
    <property type="entry name" value="2Fe-2S_ferredoxin-type"/>
</dbReference>
<dbReference type="Gene3D" id="3.30.70.20">
    <property type="match status" value="1"/>
</dbReference>
<dbReference type="FunFam" id="3.30.70.20:FF:000035">
    <property type="entry name" value="Iron hydrogenase 1"/>
    <property type="match status" value="1"/>
</dbReference>
<dbReference type="GO" id="GO:0003954">
    <property type="term" value="F:NADH dehydrogenase activity"/>
    <property type="evidence" value="ECO:0007669"/>
    <property type="project" value="TreeGrafter"/>
</dbReference>
<feature type="domain" description="4Fe-4S Mo/W bis-MGD-type" evidence="17">
    <location>
        <begin position="217"/>
        <end position="273"/>
    </location>
</feature>
<dbReference type="InterPro" id="IPR050123">
    <property type="entry name" value="Prok_molybdopt-oxidoreductase"/>
</dbReference>
<dbReference type="Pfam" id="PF10588">
    <property type="entry name" value="NADH-G_4Fe-4S_3"/>
    <property type="match status" value="1"/>
</dbReference>
<dbReference type="PROSITE" id="PS51085">
    <property type="entry name" value="2FE2S_FER_2"/>
    <property type="match status" value="1"/>
</dbReference>
<dbReference type="CDD" id="cd00207">
    <property type="entry name" value="fer2"/>
    <property type="match status" value="1"/>
</dbReference>
<dbReference type="PROSITE" id="PS00198">
    <property type="entry name" value="4FE4S_FER_1"/>
    <property type="match status" value="1"/>
</dbReference>
<gene>
    <name evidence="19" type="primary">nuoG</name>
    <name evidence="19" type="ORF">KL86SPO_30944</name>
</gene>
<evidence type="ECO:0000256" key="6">
    <source>
        <dbReference type="ARBA" id="ARBA00022723"/>
    </source>
</evidence>
<keyword evidence="7" id="KW-0677">Repeat</keyword>
<dbReference type="EC" id="1.6.5.11" evidence="19"/>
<dbReference type="InterPro" id="IPR019574">
    <property type="entry name" value="NADH_UbQ_OxRdtase_Gsu_4Fe4S-bd"/>
</dbReference>
<dbReference type="SUPFAM" id="SSF54862">
    <property type="entry name" value="4Fe-4S ferredoxins"/>
    <property type="match status" value="1"/>
</dbReference>
<evidence type="ECO:0000259" key="17">
    <source>
        <dbReference type="PROSITE" id="PS51669"/>
    </source>
</evidence>
<feature type="domain" description="4Fe-4S ferredoxin-type" evidence="16">
    <location>
        <begin position="137"/>
        <end position="168"/>
    </location>
</feature>
<evidence type="ECO:0000256" key="10">
    <source>
        <dbReference type="ARBA" id="ARBA00023004"/>
    </source>
</evidence>
<dbReference type="PROSITE" id="PS51669">
    <property type="entry name" value="4FE4S_MOW_BIS_MGD"/>
    <property type="match status" value="1"/>
</dbReference>
<feature type="domain" description="2Fe-2S ferredoxin-type" evidence="15">
    <location>
        <begin position="1"/>
        <end position="78"/>
    </location>
</feature>
<keyword evidence="4" id="KW-0004">4Fe-4S</keyword>
<keyword evidence="12" id="KW-0520">NAD</keyword>
<evidence type="ECO:0000256" key="8">
    <source>
        <dbReference type="ARBA" id="ARBA00022967"/>
    </source>
</evidence>
<dbReference type="InterPro" id="IPR027467">
    <property type="entry name" value="MopterinOxRdtase_cofactor_BS"/>
</dbReference>
<dbReference type="FunFam" id="3.10.20.740:FF:000004">
    <property type="entry name" value="NADH-quinone oxidoreductase"/>
    <property type="match status" value="1"/>
</dbReference>
<evidence type="ECO:0000259" key="18">
    <source>
        <dbReference type="PROSITE" id="PS51839"/>
    </source>
</evidence>
<evidence type="ECO:0000256" key="1">
    <source>
        <dbReference type="ARBA" id="ARBA00001966"/>
    </source>
</evidence>
<reference evidence="19" key="1">
    <citation type="submission" date="2016-08" db="EMBL/GenBank/DDBJ databases">
        <authorList>
            <person name="Seilhamer J.J."/>
        </authorList>
    </citation>
    <scope>NUCLEOTIDE SEQUENCE</scope>
    <source>
        <strain evidence="19">86</strain>
    </source>
</reference>
<proteinExistence type="inferred from homology"/>
<dbReference type="SMART" id="SM00926">
    <property type="entry name" value="Molybdop_Fe4S4"/>
    <property type="match status" value="1"/>
</dbReference>
<evidence type="ECO:0000256" key="12">
    <source>
        <dbReference type="ARBA" id="ARBA00023027"/>
    </source>
</evidence>
<dbReference type="GO" id="GO:0051539">
    <property type="term" value="F:4 iron, 4 sulfur cluster binding"/>
    <property type="evidence" value="ECO:0007669"/>
    <property type="project" value="UniProtKB-KW"/>
</dbReference>
<dbReference type="InterPro" id="IPR054351">
    <property type="entry name" value="NADH_UbQ_OxRdtase_ferredoxin"/>
</dbReference>
<protein>
    <submittedName>
        <fullName evidence="19">NADH-quinone oxidoreductase subunit G 2</fullName>
        <ecNumber evidence="19">1.6.5.11</ecNumber>
    </submittedName>
</protein>
<dbReference type="Pfam" id="PF00384">
    <property type="entry name" value="Molybdopterin"/>
    <property type="match status" value="1"/>
</dbReference>
<dbReference type="Pfam" id="PF13510">
    <property type="entry name" value="Fer2_4"/>
    <property type="match status" value="1"/>
</dbReference>
<accession>A0A212LTE6</accession>
<dbReference type="Gene3D" id="3.10.20.740">
    <property type="match status" value="1"/>
</dbReference>
<dbReference type="PROSITE" id="PS51839">
    <property type="entry name" value="4FE4S_HC3"/>
    <property type="match status" value="1"/>
</dbReference>
<dbReference type="PROSITE" id="PS51379">
    <property type="entry name" value="4FE4S_FER_2"/>
    <property type="match status" value="2"/>
</dbReference>
<dbReference type="PROSITE" id="PS00551">
    <property type="entry name" value="MOLYBDOPTERIN_PROK_1"/>
    <property type="match status" value="1"/>
</dbReference>
<evidence type="ECO:0000256" key="11">
    <source>
        <dbReference type="ARBA" id="ARBA00023014"/>
    </source>
</evidence>
<evidence type="ECO:0000256" key="14">
    <source>
        <dbReference type="ARBA" id="ARBA00034078"/>
    </source>
</evidence>
<evidence type="ECO:0000256" key="2">
    <source>
        <dbReference type="ARBA" id="ARBA00004370"/>
    </source>
</evidence>
<dbReference type="Pfam" id="PF22117">
    <property type="entry name" value="Fer4_Nqo3"/>
    <property type="match status" value="1"/>
</dbReference>
<dbReference type="SMART" id="SM00929">
    <property type="entry name" value="NADH-G_4Fe-4S_3"/>
    <property type="match status" value="1"/>
</dbReference>
<dbReference type="InterPro" id="IPR017900">
    <property type="entry name" value="4Fe4S_Fe_S_CS"/>
</dbReference>
<keyword evidence="11" id="KW-0411">Iron-sulfur</keyword>
<dbReference type="InterPro" id="IPR006963">
    <property type="entry name" value="Mopterin_OxRdtase_4Fe-4S_dom"/>
</dbReference>
<evidence type="ECO:0000259" key="16">
    <source>
        <dbReference type="PROSITE" id="PS51379"/>
    </source>
</evidence>
<evidence type="ECO:0000256" key="5">
    <source>
        <dbReference type="ARBA" id="ARBA00022714"/>
    </source>
</evidence>
<dbReference type="Pfam" id="PF04879">
    <property type="entry name" value="Molybdop_Fe4S4"/>
    <property type="match status" value="1"/>
</dbReference>
<feature type="domain" description="4Fe-4S ferredoxin-type" evidence="16">
    <location>
        <begin position="181"/>
        <end position="210"/>
    </location>
</feature>
<organism evidence="19">
    <name type="scientific">uncultured Sporomusa sp</name>
    <dbReference type="NCBI Taxonomy" id="307249"/>
    <lineage>
        <taxon>Bacteria</taxon>
        <taxon>Bacillati</taxon>
        <taxon>Bacillota</taxon>
        <taxon>Negativicutes</taxon>
        <taxon>Selenomonadales</taxon>
        <taxon>Sporomusaceae</taxon>
        <taxon>Sporomusa</taxon>
        <taxon>environmental samples</taxon>
    </lineage>
</organism>
<evidence type="ECO:0000259" key="15">
    <source>
        <dbReference type="PROSITE" id="PS51085"/>
    </source>
</evidence>
<dbReference type="SUPFAM" id="SSF53706">
    <property type="entry name" value="Formate dehydrogenase/DMSO reductase, domains 1-3"/>
    <property type="match status" value="1"/>
</dbReference>
<evidence type="ECO:0000313" key="19">
    <source>
        <dbReference type="EMBL" id="SCM80766.1"/>
    </source>
</evidence>
<dbReference type="InterPro" id="IPR006656">
    <property type="entry name" value="Mopterin_OxRdtase"/>
</dbReference>
<dbReference type="InterPro" id="IPR036010">
    <property type="entry name" value="2Fe-2S_ferredoxin-like_sf"/>
</dbReference>